<name>A0ABV8TF02_9ACTN</name>
<dbReference type="InterPro" id="IPR011047">
    <property type="entry name" value="Quinoprotein_ADH-like_sf"/>
</dbReference>
<keyword evidence="2" id="KW-0472">Membrane</keyword>
<dbReference type="InterPro" id="IPR015943">
    <property type="entry name" value="WD40/YVTN_repeat-like_dom_sf"/>
</dbReference>
<evidence type="ECO:0000256" key="2">
    <source>
        <dbReference type="SAM" id="Phobius"/>
    </source>
</evidence>
<dbReference type="RefSeq" id="WP_381739358.1">
    <property type="nucleotide sequence ID" value="NZ_JBHSDP010000015.1"/>
</dbReference>
<organism evidence="4 5">
    <name type="scientific">Streptomyces andamanensis</name>
    <dbReference type="NCBI Taxonomy" id="1565035"/>
    <lineage>
        <taxon>Bacteria</taxon>
        <taxon>Bacillati</taxon>
        <taxon>Actinomycetota</taxon>
        <taxon>Actinomycetes</taxon>
        <taxon>Kitasatosporales</taxon>
        <taxon>Streptomycetaceae</taxon>
        <taxon>Streptomyces</taxon>
    </lineage>
</organism>
<dbReference type="PANTHER" id="PTHR34512:SF30">
    <property type="entry name" value="OUTER MEMBRANE PROTEIN ASSEMBLY FACTOR BAMB"/>
    <property type="match status" value="1"/>
</dbReference>
<feature type="region of interest" description="Disordered" evidence="1">
    <location>
        <begin position="50"/>
        <end position="77"/>
    </location>
</feature>
<accession>A0ABV8TF02</accession>
<dbReference type="Gene3D" id="2.130.10.10">
    <property type="entry name" value="YVTN repeat-like/Quinoprotein amine dehydrogenase"/>
    <property type="match status" value="1"/>
</dbReference>
<gene>
    <name evidence="4" type="ORF">ACFPC0_14325</name>
</gene>
<dbReference type="Gene3D" id="2.40.10.480">
    <property type="match status" value="1"/>
</dbReference>
<dbReference type="Proteomes" id="UP001595824">
    <property type="component" value="Unassembled WGS sequence"/>
</dbReference>
<evidence type="ECO:0000256" key="1">
    <source>
        <dbReference type="SAM" id="MobiDB-lite"/>
    </source>
</evidence>
<keyword evidence="2" id="KW-0812">Transmembrane</keyword>
<dbReference type="EMBL" id="JBHSDP010000015">
    <property type="protein sequence ID" value="MFC4328976.1"/>
    <property type="molecule type" value="Genomic_DNA"/>
</dbReference>
<proteinExistence type="predicted"/>
<feature type="transmembrane region" description="Helical" evidence="2">
    <location>
        <begin position="28"/>
        <end position="47"/>
    </location>
</feature>
<reference evidence="5" key="1">
    <citation type="journal article" date="2019" name="Int. J. Syst. Evol. Microbiol.">
        <title>The Global Catalogue of Microorganisms (GCM) 10K type strain sequencing project: providing services to taxonomists for standard genome sequencing and annotation.</title>
        <authorList>
            <consortium name="The Broad Institute Genomics Platform"/>
            <consortium name="The Broad Institute Genome Sequencing Center for Infectious Disease"/>
            <person name="Wu L."/>
            <person name="Ma J."/>
        </authorList>
    </citation>
    <scope>NUCLEOTIDE SEQUENCE [LARGE SCALE GENOMIC DNA]</scope>
    <source>
        <strain evidence="5">PCU 347</strain>
    </source>
</reference>
<evidence type="ECO:0000313" key="5">
    <source>
        <dbReference type="Proteomes" id="UP001595824"/>
    </source>
</evidence>
<comment type="caution">
    <text evidence="4">The sequence shown here is derived from an EMBL/GenBank/DDBJ whole genome shotgun (WGS) entry which is preliminary data.</text>
</comment>
<evidence type="ECO:0000313" key="4">
    <source>
        <dbReference type="EMBL" id="MFC4328976.1"/>
    </source>
</evidence>
<keyword evidence="5" id="KW-1185">Reference proteome</keyword>
<protein>
    <submittedName>
        <fullName evidence="4">PQQ-binding-like beta-propeller repeat protein</fullName>
    </submittedName>
</protein>
<keyword evidence="2" id="KW-1133">Transmembrane helix</keyword>
<dbReference type="Pfam" id="PF13360">
    <property type="entry name" value="PQQ_2"/>
    <property type="match status" value="1"/>
</dbReference>
<dbReference type="InterPro" id="IPR002372">
    <property type="entry name" value="PQQ_rpt_dom"/>
</dbReference>
<evidence type="ECO:0000259" key="3">
    <source>
        <dbReference type="Pfam" id="PF13360"/>
    </source>
</evidence>
<dbReference type="SUPFAM" id="SSF50998">
    <property type="entry name" value="Quinoprotein alcohol dehydrogenase-like"/>
    <property type="match status" value="1"/>
</dbReference>
<dbReference type="PANTHER" id="PTHR34512">
    <property type="entry name" value="CELL SURFACE PROTEIN"/>
    <property type="match status" value="1"/>
</dbReference>
<feature type="domain" description="Pyrrolo-quinoline quinone repeat" evidence="3">
    <location>
        <begin position="180"/>
        <end position="438"/>
    </location>
</feature>
<sequence>MSFGPPPSPYTQSALAADRTRRRRRIRALGAVAVVVAAAVGVGGWILSSAGDDRPAPARPSAAPQSPDDIRELTEKTPVTPEGKLLVEYREGDLAKTVKGDPRYAPGTWATEKVLAKGVGNRIEGLTTAATGDEKAWTLKLDGPLCATSKHLTADGRTAVVVQPVRPGSSENSGVCDQVVFFDVNTGKKLWQVTMPSASRAFVTNTNLTMTKGVVAVAWGQGSVAYDMKSGKQLWNSTTVSACEDSGFAGGRALLVLEKCGGESSEPTYRVEKLEPRTGKPLWTYKVAGGVEDVFLPSSDPAVLAVAAGDTSVTDLITLDGTGKRLATLSMTGYDPKCGERDFGAGYFGKVEYCDGVVVGRDHLYVVSKETTELRQAANWIVAFDVRTGKAGRKLDARPSQPMAPLQMSGDDLLVFRRSYSTIEPSSVIRWNPATGKETPFLYFGLPDEDGGLADIERSDILVGQGRVYFAQRELTADEKHPTYPVTAVVGIGSAGARD</sequence>